<dbReference type="EMBL" id="CH672113">
    <property type="protein sequence ID" value="KOB62928.1"/>
    <property type="molecule type" value="Genomic_DNA"/>
</dbReference>
<name>A0A0L7KHV3_PLAFX</name>
<dbReference type="AlphaFoldDB" id="A0A0L7KHV3"/>
<organism evidence="1 2">
    <name type="scientific">Plasmodium falciparum (isolate HB3)</name>
    <dbReference type="NCBI Taxonomy" id="137071"/>
    <lineage>
        <taxon>Eukaryota</taxon>
        <taxon>Sar</taxon>
        <taxon>Alveolata</taxon>
        <taxon>Apicomplexa</taxon>
        <taxon>Aconoidasida</taxon>
        <taxon>Haemosporida</taxon>
        <taxon>Plasmodiidae</taxon>
        <taxon>Plasmodium</taxon>
        <taxon>Plasmodium (Laverania)</taxon>
    </lineage>
</organism>
<gene>
    <name evidence="1" type="ORF">PFHG_04618</name>
</gene>
<dbReference type="Proteomes" id="UP000054289">
    <property type="component" value="Unassembled WGS sequence"/>
</dbReference>
<reference evidence="1" key="1">
    <citation type="submission" date="2006-03" db="EMBL/GenBank/DDBJ databases">
        <title>Annotation of Plasmodium falciparum HB3.</title>
        <authorList>
            <consortium name="The Broad Institute Genome Sequencing Platform"/>
            <person name="Volkman S.K."/>
            <person name="Neafsey D.E."/>
            <person name="Dash A.P."/>
            <person name="Chitnis C.E."/>
            <person name="Hartl D.L."/>
            <person name="Young S.K."/>
            <person name="Zeng Q."/>
            <person name="Koehrsen M."/>
            <person name="Alvarado L."/>
            <person name="Berlin A."/>
            <person name="Borenstein D."/>
            <person name="Chapman S.B."/>
            <person name="Chen Z."/>
            <person name="Engels R."/>
            <person name="Freedman E."/>
            <person name="Gellesch M."/>
            <person name="Goldberg J."/>
            <person name="Griggs A."/>
            <person name="Gujja S."/>
            <person name="Heilman E.R."/>
            <person name="Heiman D.I."/>
            <person name="Howarth C."/>
            <person name="Jen D."/>
            <person name="Larson L."/>
            <person name="Mehta T."/>
            <person name="Neiman D."/>
            <person name="Park D."/>
            <person name="Pearson M."/>
            <person name="Roberts A."/>
            <person name="Saif S."/>
            <person name="Shea T."/>
            <person name="Shenoy N."/>
            <person name="Sisk P."/>
            <person name="Stolte C."/>
            <person name="Sykes S."/>
            <person name="Walk T."/>
            <person name="White J."/>
            <person name="Yandava C."/>
            <person name="Haas B."/>
            <person name="Henn M.R."/>
            <person name="Nusbaum C."/>
            <person name="Birren B."/>
        </authorList>
    </citation>
    <scope>NUCLEOTIDE SEQUENCE [LARGE SCALE GENOMIC DNA]</scope>
    <source>
        <strain evidence="1">HB3</strain>
    </source>
</reference>
<dbReference type="KEGG" id="pfh:PFHG_04618"/>
<accession>A0A0L7KHV3</accession>
<proteinExistence type="predicted"/>
<evidence type="ECO:0000313" key="1">
    <source>
        <dbReference type="EMBL" id="KOB62928.1"/>
    </source>
</evidence>
<protein>
    <submittedName>
        <fullName evidence="1">Uncharacterized protein</fullName>
    </submittedName>
</protein>
<evidence type="ECO:0000313" key="2">
    <source>
        <dbReference type="Proteomes" id="UP000054289"/>
    </source>
</evidence>
<sequence>MLLQNKRFLICDTRPYIGNSFIATDFFDRWGRYLYATERFNEIFGIPSKDVREE</sequence>